<gene>
    <name evidence="10" type="primary">murJ</name>
    <name evidence="10" type="ORF">ACFQZM_40285</name>
</gene>
<feature type="transmembrane region" description="Helical" evidence="9">
    <location>
        <begin position="169"/>
        <end position="191"/>
    </location>
</feature>
<feature type="transmembrane region" description="Helical" evidence="9">
    <location>
        <begin position="480"/>
        <end position="500"/>
    </location>
</feature>
<keyword evidence="11" id="KW-1185">Reference proteome</keyword>
<dbReference type="InterPro" id="IPR004268">
    <property type="entry name" value="MurJ"/>
</dbReference>
<keyword evidence="7 9" id="KW-0472">Membrane</keyword>
<dbReference type="InterPro" id="IPR051050">
    <property type="entry name" value="Lipid_II_flippase_MurJ/MviN"/>
</dbReference>
<keyword evidence="2" id="KW-1003">Cell membrane</keyword>
<accession>A0ABW2XWM3</accession>
<feature type="compositionally biased region" description="Basic and acidic residues" evidence="8">
    <location>
        <begin position="39"/>
        <end position="48"/>
    </location>
</feature>
<reference evidence="11" key="1">
    <citation type="journal article" date="2019" name="Int. J. Syst. Evol. Microbiol.">
        <title>The Global Catalogue of Microorganisms (GCM) 10K type strain sequencing project: providing services to taxonomists for standard genome sequencing and annotation.</title>
        <authorList>
            <consortium name="The Broad Institute Genomics Platform"/>
            <consortium name="The Broad Institute Genome Sequencing Center for Infectious Disease"/>
            <person name="Wu L."/>
            <person name="Ma J."/>
        </authorList>
    </citation>
    <scope>NUCLEOTIDE SEQUENCE [LARGE SCALE GENOMIC DNA]</scope>
    <source>
        <strain evidence="11">JCM 9371</strain>
    </source>
</reference>
<dbReference type="RefSeq" id="WP_378325443.1">
    <property type="nucleotide sequence ID" value="NZ_JBHTGP010000018.1"/>
</dbReference>
<evidence type="ECO:0000256" key="6">
    <source>
        <dbReference type="ARBA" id="ARBA00022989"/>
    </source>
</evidence>
<dbReference type="PANTHER" id="PTHR47019">
    <property type="entry name" value="LIPID II FLIPPASE MURJ"/>
    <property type="match status" value="1"/>
</dbReference>
<keyword evidence="6 9" id="KW-1133">Transmembrane helix</keyword>
<evidence type="ECO:0000313" key="10">
    <source>
        <dbReference type="EMBL" id="MFD0690786.1"/>
    </source>
</evidence>
<keyword evidence="3 9" id="KW-0812">Transmembrane</keyword>
<proteinExistence type="predicted"/>
<keyword evidence="4" id="KW-0133">Cell shape</keyword>
<organism evidence="10 11">
    <name type="scientific">Actinomadura fibrosa</name>
    <dbReference type="NCBI Taxonomy" id="111802"/>
    <lineage>
        <taxon>Bacteria</taxon>
        <taxon>Bacillati</taxon>
        <taxon>Actinomycetota</taxon>
        <taxon>Actinomycetes</taxon>
        <taxon>Streptosporangiales</taxon>
        <taxon>Thermomonosporaceae</taxon>
        <taxon>Actinomadura</taxon>
    </lineage>
</organism>
<feature type="compositionally biased region" description="Gly residues" evidence="8">
    <location>
        <begin position="66"/>
        <end position="75"/>
    </location>
</feature>
<evidence type="ECO:0000256" key="1">
    <source>
        <dbReference type="ARBA" id="ARBA00004651"/>
    </source>
</evidence>
<feature type="transmembrane region" description="Helical" evidence="9">
    <location>
        <begin position="85"/>
        <end position="106"/>
    </location>
</feature>
<feature type="transmembrane region" description="Helical" evidence="9">
    <location>
        <begin position="332"/>
        <end position="355"/>
    </location>
</feature>
<feature type="transmembrane region" description="Helical" evidence="9">
    <location>
        <begin position="246"/>
        <end position="267"/>
    </location>
</feature>
<feature type="transmembrane region" description="Helical" evidence="9">
    <location>
        <begin position="219"/>
        <end position="239"/>
    </location>
</feature>
<feature type="transmembrane region" description="Helical" evidence="9">
    <location>
        <begin position="579"/>
        <end position="599"/>
    </location>
</feature>
<dbReference type="PANTHER" id="PTHR47019:SF1">
    <property type="entry name" value="LIPID II FLIPPASE MURJ"/>
    <property type="match status" value="1"/>
</dbReference>
<evidence type="ECO:0000256" key="5">
    <source>
        <dbReference type="ARBA" id="ARBA00022984"/>
    </source>
</evidence>
<dbReference type="Pfam" id="PF03023">
    <property type="entry name" value="MurJ"/>
    <property type="match status" value="1"/>
</dbReference>
<feature type="compositionally biased region" description="Low complexity" evidence="8">
    <location>
        <begin position="55"/>
        <end position="65"/>
    </location>
</feature>
<feature type="region of interest" description="Disordered" evidence="8">
    <location>
        <begin position="1"/>
        <end position="75"/>
    </location>
</feature>
<feature type="transmembrane region" description="Helical" evidence="9">
    <location>
        <begin position="287"/>
        <end position="311"/>
    </location>
</feature>
<evidence type="ECO:0000256" key="2">
    <source>
        <dbReference type="ARBA" id="ARBA00022475"/>
    </source>
</evidence>
<dbReference type="EMBL" id="JBHTGP010000018">
    <property type="protein sequence ID" value="MFD0690786.1"/>
    <property type="molecule type" value="Genomic_DNA"/>
</dbReference>
<dbReference type="PRINTS" id="PR01806">
    <property type="entry name" value="VIRFACTRMVIN"/>
</dbReference>
<name>A0ABW2XWM3_9ACTN</name>
<sequence length="614" mass="62318">MPAEDPPAPRPPAAPAHDGAGSDSRGRSADDAAGPSTEPAREPAREPAAEDDAAARTGSASDSRTGAGGDSGTGGAVAASRLRRLTGGLAGAAVVIGIITVLSRLAGFGRTYAFSQTVTTSCLSQAYFTSTQFPSIVYEIVAGGALASMVVPVLAGPAERGDREQVRRIGSALLTWIVVLMVPLSALMALASRPIMELLVGGDLRGCARGEIVDVGGDMLAIMAPQMVMYGLAVVLYGLLQSHRRFVAPALAPLMSSLVVIAAYLVYAPLGDGYENDLAGLPLDAELTLAVGTALGGVAMAATAGVAAWRLRLRLRPTLRFPDGVARRVRRLAVAGLATVAAQQLSALLVVRLSYEGTGGALANYQYAWAVYLLPWAILAVPVATSAFPLLSARMSAGDQDRFDRITASTTRAVLLVSCAGAAVLAAVALPIAAVFNPGQPDQQDVLSRAVLAFAPGLLGYGLVAHLGRVLFACHRGRTGAIAVIAGWGVVMAADVALVLTVDRQWVVAALGLGNAIGMTVAGALLLGTLVRTRGRAAVRGVPRVLAAGVAGGAGAGAAGYAVAAALGTGGQLRTLGTGALAALAAALVFALVTFMIDGRDLRAVLSRKVARHA</sequence>
<evidence type="ECO:0000256" key="7">
    <source>
        <dbReference type="ARBA" id="ARBA00023136"/>
    </source>
</evidence>
<evidence type="ECO:0000256" key="3">
    <source>
        <dbReference type="ARBA" id="ARBA00022692"/>
    </source>
</evidence>
<evidence type="ECO:0000256" key="4">
    <source>
        <dbReference type="ARBA" id="ARBA00022960"/>
    </source>
</evidence>
<evidence type="ECO:0000313" key="11">
    <source>
        <dbReference type="Proteomes" id="UP001597063"/>
    </source>
</evidence>
<keyword evidence="5" id="KW-0573">Peptidoglycan synthesis</keyword>
<feature type="transmembrane region" description="Helical" evidence="9">
    <location>
        <begin position="446"/>
        <end position="468"/>
    </location>
</feature>
<comment type="subcellular location">
    <subcellularLocation>
        <location evidence="1">Cell membrane</location>
        <topology evidence="1">Multi-pass membrane protein</topology>
    </subcellularLocation>
</comment>
<feature type="transmembrane region" description="Helical" evidence="9">
    <location>
        <begin position="367"/>
        <end position="392"/>
    </location>
</feature>
<feature type="compositionally biased region" description="Pro residues" evidence="8">
    <location>
        <begin position="1"/>
        <end position="14"/>
    </location>
</feature>
<feature type="transmembrane region" description="Helical" evidence="9">
    <location>
        <begin position="506"/>
        <end position="533"/>
    </location>
</feature>
<evidence type="ECO:0000256" key="9">
    <source>
        <dbReference type="SAM" id="Phobius"/>
    </source>
</evidence>
<evidence type="ECO:0000256" key="8">
    <source>
        <dbReference type="SAM" id="MobiDB-lite"/>
    </source>
</evidence>
<comment type="caution">
    <text evidence="10">The sequence shown here is derived from an EMBL/GenBank/DDBJ whole genome shotgun (WGS) entry which is preliminary data.</text>
</comment>
<feature type="transmembrane region" description="Helical" evidence="9">
    <location>
        <begin position="413"/>
        <end position="434"/>
    </location>
</feature>
<protein>
    <submittedName>
        <fullName evidence="10">Murein biosynthesis integral membrane protein MurJ</fullName>
    </submittedName>
</protein>
<dbReference type="Proteomes" id="UP001597063">
    <property type="component" value="Unassembled WGS sequence"/>
</dbReference>
<feature type="transmembrane region" description="Helical" evidence="9">
    <location>
        <begin position="136"/>
        <end position="157"/>
    </location>
</feature>
<feature type="transmembrane region" description="Helical" evidence="9">
    <location>
        <begin position="545"/>
        <end position="567"/>
    </location>
</feature>